<name>A0A9X4ATS2_9BACT</name>
<evidence type="ECO:0000313" key="1">
    <source>
        <dbReference type="EMBL" id="MDC3983841.1"/>
    </source>
</evidence>
<accession>A0A9X4ATS2</accession>
<sequence length="63" mass="7409">MKRAEQPHTLERAGIRLDPHPEPERIFLIVERFWVAEQELEPSIAVVRREHDRSAGDGRPEVR</sequence>
<reference evidence="1 2" key="1">
    <citation type="submission" date="2021-04" db="EMBL/GenBank/DDBJ databases">
        <title>Genome analysis of Polyangium sp.</title>
        <authorList>
            <person name="Li Y."/>
            <person name="Wang J."/>
        </authorList>
    </citation>
    <scope>NUCLEOTIDE SEQUENCE [LARGE SCALE GENOMIC DNA]</scope>
    <source>
        <strain evidence="1 2">SDU14</strain>
    </source>
</reference>
<organism evidence="1 2">
    <name type="scientific">Polyangium jinanense</name>
    <dbReference type="NCBI Taxonomy" id="2829994"/>
    <lineage>
        <taxon>Bacteria</taxon>
        <taxon>Pseudomonadati</taxon>
        <taxon>Myxococcota</taxon>
        <taxon>Polyangia</taxon>
        <taxon>Polyangiales</taxon>
        <taxon>Polyangiaceae</taxon>
        <taxon>Polyangium</taxon>
    </lineage>
</organism>
<keyword evidence="2" id="KW-1185">Reference proteome</keyword>
<dbReference type="RefSeq" id="WP_272425591.1">
    <property type="nucleotide sequence ID" value="NZ_JAGTJJ010000016.1"/>
</dbReference>
<protein>
    <submittedName>
        <fullName evidence="1">Uncharacterized protein</fullName>
    </submittedName>
</protein>
<evidence type="ECO:0000313" key="2">
    <source>
        <dbReference type="Proteomes" id="UP001151081"/>
    </source>
</evidence>
<comment type="caution">
    <text evidence="1">The sequence shown here is derived from an EMBL/GenBank/DDBJ whole genome shotgun (WGS) entry which is preliminary data.</text>
</comment>
<dbReference type="EMBL" id="JAGTJJ010000016">
    <property type="protein sequence ID" value="MDC3983841.1"/>
    <property type="molecule type" value="Genomic_DNA"/>
</dbReference>
<dbReference type="Proteomes" id="UP001151081">
    <property type="component" value="Unassembled WGS sequence"/>
</dbReference>
<dbReference type="AlphaFoldDB" id="A0A9X4ATS2"/>
<proteinExistence type="predicted"/>
<gene>
    <name evidence="1" type="ORF">KEG57_25250</name>
</gene>